<feature type="domain" description="ABC transporter" evidence="12">
    <location>
        <begin position="356"/>
        <end position="596"/>
    </location>
</feature>
<gene>
    <name evidence="14" type="ORF">SAMN04489764_4148</name>
</gene>
<evidence type="ECO:0000256" key="8">
    <source>
        <dbReference type="ARBA" id="ARBA00022989"/>
    </source>
</evidence>
<feature type="transmembrane region" description="Helical" evidence="11">
    <location>
        <begin position="73"/>
        <end position="91"/>
    </location>
</feature>
<feature type="transmembrane region" description="Helical" evidence="11">
    <location>
        <begin position="298"/>
        <end position="321"/>
    </location>
</feature>
<keyword evidence="15" id="KW-1185">Reference proteome</keyword>
<dbReference type="AlphaFoldDB" id="A0A1H1H862"/>
<feature type="transmembrane region" description="Helical" evidence="11">
    <location>
        <begin position="263"/>
        <end position="286"/>
    </location>
</feature>
<dbReference type="Pfam" id="PF00664">
    <property type="entry name" value="ABC_membrane"/>
    <property type="match status" value="1"/>
</dbReference>
<dbReference type="STRING" id="35622.SAMN04489764_4148"/>
<protein>
    <submittedName>
        <fullName evidence="14">ATP-binding cassette, subfamily B</fullName>
    </submittedName>
</protein>
<dbReference type="Gene3D" id="1.20.1560.10">
    <property type="entry name" value="ABC transporter type 1, transmembrane domain"/>
    <property type="match status" value="1"/>
</dbReference>
<organism evidence="14 15">
    <name type="scientific">Thermostaphylospora chromogena</name>
    <dbReference type="NCBI Taxonomy" id="35622"/>
    <lineage>
        <taxon>Bacteria</taxon>
        <taxon>Bacillati</taxon>
        <taxon>Actinomycetota</taxon>
        <taxon>Actinomycetes</taxon>
        <taxon>Streptosporangiales</taxon>
        <taxon>Thermomonosporaceae</taxon>
        <taxon>Thermostaphylospora</taxon>
    </lineage>
</organism>
<dbReference type="Pfam" id="PF00005">
    <property type="entry name" value="ABC_tran"/>
    <property type="match status" value="1"/>
</dbReference>
<evidence type="ECO:0000256" key="9">
    <source>
        <dbReference type="ARBA" id="ARBA00023136"/>
    </source>
</evidence>
<evidence type="ECO:0000259" key="13">
    <source>
        <dbReference type="PROSITE" id="PS50929"/>
    </source>
</evidence>
<dbReference type="SUPFAM" id="SSF52540">
    <property type="entry name" value="P-loop containing nucleoside triphosphate hydrolases"/>
    <property type="match status" value="1"/>
</dbReference>
<evidence type="ECO:0000256" key="5">
    <source>
        <dbReference type="ARBA" id="ARBA00022692"/>
    </source>
</evidence>
<evidence type="ECO:0000256" key="11">
    <source>
        <dbReference type="SAM" id="Phobius"/>
    </source>
</evidence>
<dbReference type="RefSeq" id="WP_207550023.1">
    <property type="nucleotide sequence ID" value="NZ_FNKK01000002.1"/>
</dbReference>
<dbReference type="FunFam" id="3.40.50.300:FF:000221">
    <property type="entry name" value="Multidrug ABC transporter ATP-binding protein"/>
    <property type="match status" value="1"/>
</dbReference>
<dbReference type="Proteomes" id="UP000217103">
    <property type="component" value="Unassembled WGS sequence"/>
</dbReference>
<reference evidence="14 15" key="1">
    <citation type="submission" date="2016-10" db="EMBL/GenBank/DDBJ databases">
        <authorList>
            <person name="de Groot N.N."/>
        </authorList>
    </citation>
    <scope>NUCLEOTIDE SEQUENCE [LARGE SCALE GENOMIC DNA]</scope>
    <source>
        <strain evidence="14 15">DSM 43794</strain>
    </source>
</reference>
<accession>A0A1H1H862</accession>
<feature type="transmembrane region" description="Helical" evidence="11">
    <location>
        <begin position="147"/>
        <end position="171"/>
    </location>
</feature>
<keyword evidence="5 11" id="KW-0812">Transmembrane</keyword>
<dbReference type="GO" id="GO:0015421">
    <property type="term" value="F:ABC-type oligopeptide transporter activity"/>
    <property type="evidence" value="ECO:0007669"/>
    <property type="project" value="TreeGrafter"/>
</dbReference>
<dbReference type="Gene3D" id="3.40.50.300">
    <property type="entry name" value="P-loop containing nucleotide triphosphate hydrolases"/>
    <property type="match status" value="1"/>
</dbReference>
<keyword evidence="4" id="KW-0997">Cell inner membrane</keyword>
<evidence type="ECO:0000256" key="7">
    <source>
        <dbReference type="ARBA" id="ARBA00022840"/>
    </source>
</evidence>
<keyword evidence="6" id="KW-0547">Nucleotide-binding</keyword>
<dbReference type="InterPro" id="IPR011527">
    <property type="entry name" value="ABC1_TM_dom"/>
</dbReference>
<dbReference type="InterPro" id="IPR027417">
    <property type="entry name" value="P-loop_NTPase"/>
</dbReference>
<dbReference type="InterPro" id="IPR003439">
    <property type="entry name" value="ABC_transporter-like_ATP-bd"/>
</dbReference>
<comment type="similarity">
    <text evidence="10">Belongs to the ABC transporter superfamily. Siderophore-Fe(3+) uptake transporter (SIUT) (TC 3.A.1.21) family.</text>
</comment>
<keyword evidence="7 14" id="KW-0067">ATP-binding</keyword>
<dbReference type="PANTHER" id="PTHR43394:SF1">
    <property type="entry name" value="ATP-BINDING CASSETTE SUB-FAMILY B MEMBER 10, MITOCHONDRIAL"/>
    <property type="match status" value="1"/>
</dbReference>
<dbReference type="GO" id="GO:0005524">
    <property type="term" value="F:ATP binding"/>
    <property type="evidence" value="ECO:0007669"/>
    <property type="project" value="UniProtKB-KW"/>
</dbReference>
<keyword evidence="9 11" id="KW-0472">Membrane</keyword>
<evidence type="ECO:0000313" key="15">
    <source>
        <dbReference type="Proteomes" id="UP000217103"/>
    </source>
</evidence>
<evidence type="ECO:0000256" key="1">
    <source>
        <dbReference type="ARBA" id="ARBA00004429"/>
    </source>
</evidence>
<evidence type="ECO:0000313" key="14">
    <source>
        <dbReference type="EMBL" id="SDR21634.1"/>
    </source>
</evidence>
<dbReference type="InterPro" id="IPR003593">
    <property type="entry name" value="AAA+_ATPase"/>
</dbReference>
<keyword evidence="2" id="KW-0813">Transport</keyword>
<feature type="domain" description="ABC transmembrane type-1" evidence="13">
    <location>
        <begin position="34"/>
        <end position="322"/>
    </location>
</feature>
<evidence type="ECO:0000256" key="3">
    <source>
        <dbReference type="ARBA" id="ARBA00022475"/>
    </source>
</evidence>
<evidence type="ECO:0000259" key="12">
    <source>
        <dbReference type="PROSITE" id="PS50893"/>
    </source>
</evidence>
<dbReference type="GO" id="GO:0016887">
    <property type="term" value="F:ATP hydrolysis activity"/>
    <property type="evidence" value="ECO:0007669"/>
    <property type="project" value="InterPro"/>
</dbReference>
<proteinExistence type="inferred from homology"/>
<dbReference type="SMART" id="SM00382">
    <property type="entry name" value="AAA"/>
    <property type="match status" value="1"/>
</dbReference>
<dbReference type="PROSITE" id="PS00211">
    <property type="entry name" value="ABC_TRANSPORTER_1"/>
    <property type="match status" value="1"/>
</dbReference>
<keyword evidence="3" id="KW-1003">Cell membrane</keyword>
<dbReference type="InterPro" id="IPR036640">
    <property type="entry name" value="ABC1_TM_sf"/>
</dbReference>
<dbReference type="InterPro" id="IPR017871">
    <property type="entry name" value="ABC_transporter-like_CS"/>
</dbReference>
<sequence>MTEANDNRAYAGSVRYWVGLVVMFWRLSPIRATVMAVLAWISALVPAAQIAMTAAAVDAAVAAAQGAPGASSGLFWAASGLVSIMVAAHVLQSAEDYLASILRLELAARIGELVMEKGVRMDMASYENPEVYDRLQRAYRESNGSRAFQIFAGLIATVTSLVKLVSISGVLLSWNPWIALIVLFSPVPAALANVIFGKLEYQVEYARSQNRRRTNYYQQLTTKDHSFKEVRLFQLGDFFISRYRALIRDFFKIDRSLARKQQAYSAGLGLLTVLASACALVFAMLSAVENRQFGQLTAYLQGVAGVGAAVQGLLAGLTGLYQNTLYAGNLFDFLNLPESRIASGTRDFPRRLTHGIEFRDVTFRYPGSTRNSVNGLSFFIPAGACCALVGENGAGKSTVVKLLTRLYEPTGGTILIDGHPIEEYDLDQLHRNIGVIFQDFIRYELTARENIGLGRVDALDDDEAIRTAAAHTGADEVIERLDGGYDATLGRHFEGGQQLSGGQWQKIAIARALMRGAPIVILDEPTAAIDAGAEVEIFDRFRRSQKGSTSLLIAHRFSTVRLADHILVLEDGRLLEQGTHAELMRMNGKYARLFNLQAAAYLSDEPVLVRDGDD</sequence>
<dbReference type="PANTHER" id="PTHR43394">
    <property type="entry name" value="ATP-DEPENDENT PERMEASE MDL1, MITOCHONDRIAL"/>
    <property type="match status" value="1"/>
</dbReference>
<dbReference type="GO" id="GO:0005886">
    <property type="term" value="C:plasma membrane"/>
    <property type="evidence" value="ECO:0007669"/>
    <property type="project" value="UniProtKB-SubCell"/>
</dbReference>
<dbReference type="SUPFAM" id="SSF90123">
    <property type="entry name" value="ABC transporter transmembrane region"/>
    <property type="match status" value="1"/>
</dbReference>
<evidence type="ECO:0000256" key="2">
    <source>
        <dbReference type="ARBA" id="ARBA00022448"/>
    </source>
</evidence>
<dbReference type="PROSITE" id="PS50929">
    <property type="entry name" value="ABC_TM1F"/>
    <property type="match status" value="1"/>
</dbReference>
<dbReference type="PROSITE" id="PS50893">
    <property type="entry name" value="ABC_TRANSPORTER_2"/>
    <property type="match status" value="1"/>
</dbReference>
<evidence type="ECO:0000256" key="6">
    <source>
        <dbReference type="ARBA" id="ARBA00022741"/>
    </source>
</evidence>
<dbReference type="EMBL" id="FNKK01000002">
    <property type="protein sequence ID" value="SDR21634.1"/>
    <property type="molecule type" value="Genomic_DNA"/>
</dbReference>
<evidence type="ECO:0000256" key="10">
    <source>
        <dbReference type="ARBA" id="ARBA00023455"/>
    </source>
</evidence>
<dbReference type="InterPro" id="IPR039421">
    <property type="entry name" value="Type_1_exporter"/>
</dbReference>
<evidence type="ECO:0000256" key="4">
    <source>
        <dbReference type="ARBA" id="ARBA00022519"/>
    </source>
</evidence>
<keyword evidence="8 11" id="KW-1133">Transmembrane helix</keyword>
<feature type="transmembrane region" description="Helical" evidence="11">
    <location>
        <begin position="177"/>
        <end position="197"/>
    </location>
</feature>
<name>A0A1H1H862_9ACTN</name>
<comment type="subcellular location">
    <subcellularLocation>
        <location evidence="1">Cell inner membrane</location>
        <topology evidence="1">Multi-pass membrane protein</topology>
    </subcellularLocation>
</comment>